<organism evidence="13 14">
    <name type="scientific">Fictibacillus solisalsi</name>
    <dbReference type="NCBI Taxonomy" id="459525"/>
    <lineage>
        <taxon>Bacteria</taxon>
        <taxon>Bacillati</taxon>
        <taxon>Bacillota</taxon>
        <taxon>Bacilli</taxon>
        <taxon>Bacillales</taxon>
        <taxon>Fictibacillaceae</taxon>
        <taxon>Fictibacillus</taxon>
    </lineage>
</organism>
<evidence type="ECO:0000256" key="8">
    <source>
        <dbReference type="ARBA" id="ARBA00022898"/>
    </source>
</evidence>
<dbReference type="InterPro" id="IPR043132">
    <property type="entry name" value="BCAT-like_C"/>
</dbReference>
<dbReference type="Gene3D" id="3.20.10.10">
    <property type="entry name" value="D-amino Acid Aminotransferase, subunit A, domain 2"/>
    <property type="match status" value="1"/>
</dbReference>
<evidence type="ECO:0000256" key="1">
    <source>
        <dbReference type="ARBA" id="ARBA00001933"/>
    </source>
</evidence>
<comment type="catalytic activity">
    <reaction evidence="9 12">
        <text>D-alanine + 2-oxoglutarate = D-glutamate + pyruvate</text>
        <dbReference type="Rhea" id="RHEA:15869"/>
        <dbReference type="ChEBI" id="CHEBI:15361"/>
        <dbReference type="ChEBI" id="CHEBI:16810"/>
        <dbReference type="ChEBI" id="CHEBI:29986"/>
        <dbReference type="ChEBI" id="CHEBI:57416"/>
        <dbReference type="EC" id="2.6.1.21"/>
    </reaction>
</comment>
<keyword evidence="7 13" id="KW-0808">Transferase</keyword>
<gene>
    <name evidence="13" type="ORF">SAMN04488137_1445</name>
</gene>
<evidence type="ECO:0000256" key="9">
    <source>
        <dbReference type="ARBA" id="ARBA00047911"/>
    </source>
</evidence>
<keyword evidence="6 13" id="KW-0032">Aminotransferase</keyword>
<comment type="subunit">
    <text evidence="3">Homodimer.</text>
</comment>
<dbReference type="PROSITE" id="PS00770">
    <property type="entry name" value="AA_TRANSFER_CLASS_4"/>
    <property type="match status" value="1"/>
</dbReference>
<dbReference type="EC" id="2.6.1.21" evidence="4 12"/>
<evidence type="ECO:0000256" key="6">
    <source>
        <dbReference type="ARBA" id="ARBA00022576"/>
    </source>
</evidence>
<comment type="similarity">
    <text evidence="2 10">Belongs to the class-IV pyridoxal-phosphate-dependent aminotransferase family.</text>
</comment>
<reference evidence="14" key="1">
    <citation type="submission" date="2016-10" db="EMBL/GenBank/DDBJ databases">
        <authorList>
            <person name="Varghese N."/>
            <person name="Submissions S."/>
        </authorList>
    </citation>
    <scope>NUCLEOTIDE SEQUENCE [LARGE SCALE GENOMIC DNA]</scope>
    <source>
        <strain evidence="14">CGMCC 1.6854</strain>
    </source>
</reference>
<dbReference type="InterPro" id="IPR036038">
    <property type="entry name" value="Aminotransferase-like"/>
</dbReference>
<dbReference type="Proteomes" id="UP000199544">
    <property type="component" value="Unassembled WGS sequence"/>
</dbReference>
<dbReference type="InterPro" id="IPR050571">
    <property type="entry name" value="Class-IV_PLP-Dep_Aminotrnsfr"/>
</dbReference>
<evidence type="ECO:0000256" key="11">
    <source>
        <dbReference type="RuleBase" id="RU004516"/>
    </source>
</evidence>
<dbReference type="CDD" id="cd01558">
    <property type="entry name" value="D-AAT_like"/>
    <property type="match status" value="1"/>
</dbReference>
<evidence type="ECO:0000256" key="3">
    <source>
        <dbReference type="ARBA" id="ARBA00011738"/>
    </source>
</evidence>
<dbReference type="RefSeq" id="WP_090233538.1">
    <property type="nucleotide sequence ID" value="NZ_FNHW01000001.1"/>
</dbReference>
<keyword evidence="8 11" id="KW-0663">Pyridoxal phosphate</keyword>
<dbReference type="GO" id="GO:0005829">
    <property type="term" value="C:cytosol"/>
    <property type="evidence" value="ECO:0007669"/>
    <property type="project" value="TreeGrafter"/>
</dbReference>
<dbReference type="FunFam" id="3.20.10.10:FF:000002">
    <property type="entry name" value="D-alanine aminotransferase"/>
    <property type="match status" value="1"/>
</dbReference>
<protein>
    <recommendedName>
        <fullName evidence="5 12">D-alanine aminotransferase</fullName>
        <ecNumber evidence="4 12">2.6.1.21</ecNumber>
    </recommendedName>
</protein>
<dbReference type="InterPro" id="IPR018300">
    <property type="entry name" value="Aminotrans_IV_CS"/>
</dbReference>
<dbReference type="InterPro" id="IPR001544">
    <property type="entry name" value="Aminotrans_IV"/>
</dbReference>
<dbReference type="AlphaFoldDB" id="A0A1G9V972"/>
<evidence type="ECO:0000256" key="12">
    <source>
        <dbReference type="RuleBase" id="RU004520"/>
    </source>
</evidence>
<evidence type="ECO:0000256" key="5">
    <source>
        <dbReference type="ARBA" id="ARBA00021779"/>
    </source>
</evidence>
<dbReference type="PANTHER" id="PTHR42743:SF10">
    <property type="entry name" value="D-ALANINE AMINOTRANSFERASE"/>
    <property type="match status" value="1"/>
</dbReference>
<dbReference type="GO" id="GO:0046416">
    <property type="term" value="P:D-amino acid metabolic process"/>
    <property type="evidence" value="ECO:0007669"/>
    <property type="project" value="InterPro"/>
</dbReference>
<dbReference type="GO" id="GO:0030170">
    <property type="term" value="F:pyridoxal phosphate binding"/>
    <property type="evidence" value="ECO:0007669"/>
    <property type="project" value="InterPro"/>
</dbReference>
<accession>A0A1G9V972</accession>
<dbReference type="PANTHER" id="PTHR42743">
    <property type="entry name" value="AMINO-ACID AMINOTRANSFERASE"/>
    <property type="match status" value="1"/>
</dbReference>
<evidence type="ECO:0000256" key="10">
    <source>
        <dbReference type="RuleBase" id="RU004106"/>
    </source>
</evidence>
<proteinExistence type="inferred from homology"/>
<evidence type="ECO:0000256" key="7">
    <source>
        <dbReference type="ARBA" id="ARBA00022679"/>
    </source>
</evidence>
<dbReference type="GO" id="GO:0047810">
    <property type="term" value="F:D-alanine-2-oxoglutarate aminotransferase activity"/>
    <property type="evidence" value="ECO:0007669"/>
    <property type="project" value="UniProtKB-EC"/>
</dbReference>
<dbReference type="GO" id="GO:0008652">
    <property type="term" value="P:amino acid biosynthetic process"/>
    <property type="evidence" value="ECO:0007669"/>
    <property type="project" value="UniProtKB-ARBA"/>
</dbReference>
<dbReference type="STRING" id="459525.SAMN04488137_1445"/>
<dbReference type="EMBL" id="FNHW01000001">
    <property type="protein sequence ID" value="SDM68734.1"/>
    <property type="molecule type" value="Genomic_DNA"/>
</dbReference>
<comment type="function">
    <text evidence="12">Acts on the D-isomers of alanine, leucine, aspartate, glutamate, aminobutyrate, norvaline and asparagine. The enzyme transfers an amino group from a substrate D-amino acid to the pyridoxal phosphate cofactor to form pyridoxamine and an alpha-keto acid in the first half-reaction.</text>
</comment>
<evidence type="ECO:0000256" key="2">
    <source>
        <dbReference type="ARBA" id="ARBA00009320"/>
    </source>
</evidence>
<dbReference type="SUPFAM" id="SSF56752">
    <property type="entry name" value="D-aminoacid aminotransferase-like PLP-dependent enzymes"/>
    <property type="match status" value="1"/>
</dbReference>
<dbReference type="InterPro" id="IPR043131">
    <property type="entry name" value="BCAT-like_N"/>
</dbReference>
<evidence type="ECO:0000313" key="13">
    <source>
        <dbReference type="EMBL" id="SDM68734.1"/>
    </source>
</evidence>
<comment type="cofactor">
    <cofactor evidence="1 11">
        <name>pyridoxal 5'-phosphate</name>
        <dbReference type="ChEBI" id="CHEBI:597326"/>
    </cofactor>
</comment>
<evidence type="ECO:0000313" key="14">
    <source>
        <dbReference type="Proteomes" id="UP000199544"/>
    </source>
</evidence>
<sequence length="285" mass="32187">MENQFVLFGNQIIERDHVSIDMEDRGYNFGDGIYEVVYIYGGEPFSLNEHFRRFEESASKLDMKLPYSIEQVKEKTAELIKANNIHNGIVYIQMTRGASPRAHLYERESASLITGFARKMDPPADAQEKGIKTYLTPDIRWLRCDIKSLNLLGNTMAKRIAADHSCGEALLHRDGICTEGSSSNLFIVKNNEVHTHPATNLILNGITRQHIIEITGEEGITVNEEPFTTEELQAADEVFISSTTMEIAPVISVEGAVQATYPIGSVTRRLQEKLKDRIKQHRVHQ</sequence>
<evidence type="ECO:0000256" key="4">
    <source>
        <dbReference type="ARBA" id="ARBA00012874"/>
    </source>
</evidence>
<dbReference type="Gene3D" id="3.30.470.10">
    <property type="match status" value="1"/>
</dbReference>
<dbReference type="Pfam" id="PF01063">
    <property type="entry name" value="Aminotran_4"/>
    <property type="match status" value="1"/>
</dbReference>
<dbReference type="NCBIfam" id="TIGR01121">
    <property type="entry name" value="D_amino_aminoT"/>
    <property type="match status" value="1"/>
</dbReference>
<dbReference type="OrthoDB" id="9805628at2"/>
<name>A0A1G9V972_9BACL</name>
<keyword evidence="14" id="KW-1185">Reference proteome</keyword>
<dbReference type="InterPro" id="IPR005784">
    <property type="entry name" value="D_amino_transT"/>
</dbReference>
<dbReference type="GO" id="GO:0046394">
    <property type="term" value="P:carboxylic acid biosynthetic process"/>
    <property type="evidence" value="ECO:0007669"/>
    <property type="project" value="UniProtKB-ARBA"/>
</dbReference>